<dbReference type="Proteomes" id="UP000005226">
    <property type="component" value="Unplaced"/>
</dbReference>
<reference evidence="3" key="2">
    <citation type="submission" date="2025-08" db="UniProtKB">
        <authorList>
            <consortium name="Ensembl"/>
        </authorList>
    </citation>
    <scope>IDENTIFICATION</scope>
</reference>
<reference evidence="3" key="1">
    <citation type="journal article" date="2011" name="Genome Biol. Evol.">
        <title>Integration of the genetic map and genome assembly of fugu facilitates insights into distinct features of genome evolution in teleosts and mammals.</title>
        <authorList>
            <person name="Kai W."/>
            <person name="Kikuchi K."/>
            <person name="Tohari S."/>
            <person name="Chew A.K."/>
            <person name="Tay A."/>
            <person name="Fujiwara A."/>
            <person name="Hosoya S."/>
            <person name="Suetake H."/>
            <person name="Naruse K."/>
            <person name="Brenner S."/>
            <person name="Suzuki Y."/>
            <person name="Venkatesh B."/>
        </authorList>
    </citation>
    <scope>NUCLEOTIDE SEQUENCE [LARGE SCALE GENOMIC DNA]</scope>
</reference>
<dbReference type="Pfam" id="PF23325">
    <property type="entry name" value="TPR_28"/>
    <property type="match status" value="1"/>
</dbReference>
<organism evidence="3 4">
    <name type="scientific">Takifugu rubripes</name>
    <name type="common">Japanese pufferfish</name>
    <name type="synonym">Fugu rubripes</name>
    <dbReference type="NCBI Taxonomy" id="31033"/>
    <lineage>
        <taxon>Eukaryota</taxon>
        <taxon>Metazoa</taxon>
        <taxon>Chordata</taxon>
        <taxon>Craniata</taxon>
        <taxon>Vertebrata</taxon>
        <taxon>Euteleostomi</taxon>
        <taxon>Actinopterygii</taxon>
        <taxon>Neopterygii</taxon>
        <taxon>Teleostei</taxon>
        <taxon>Neoteleostei</taxon>
        <taxon>Acanthomorphata</taxon>
        <taxon>Eupercaria</taxon>
        <taxon>Tetraodontiformes</taxon>
        <taxon>Tetradontoidea</taxon>
        <taxon>Tetraodontidae</taxon>
        <taxon>Takifugu</taxon>
    </lineage>
</organism>
<dbReference type="InParanoid" id="A0A674P7I3"/>
<dbReference type="InterPro" id="IPR056604">
    <property type="entry name" value="GBF1-like_TPR"/>
</dbReference>
<name>A0A674P7I3_TAKRU</name>
<evidence type="ECO:0000313" key="3">
    <source>
        <dbReference type="Ensembl" id="ENSTRUP00000081811.1"/>
    </source>
</evidence>
<dbReference type="InterPro" id="IPR016024">
    <property type="entry name" value="ARM-type_fold"/>
</dbReference>
<protein>
    <submittedName>
        <fullName evidence="3">Golgi brefeldin A resistant guanine nucleotide exchange factor 1</fullName>
    </submittedName>
</protein>
<feature type="domain" description="GBF1-like tetratricopeptide repeats" evidence="2">
    <location>
        <begin position="512"/>
        <end position="689"/>
    </location>
</feature>
<feature type="compositionally biased region" description="Basic and acidic residues" evidence="1">
    <location>
        <begin position="269"/>
        <end position="278"/>
    </location>
</feature>
<accession>A0A674P7I3</accession>
<feature type="region of interest" description="Disordered" evidence="1">
    <location>
        <begin position="698"/>
        <end position="748"/>
    </location>
</feature>
<dbReference type="PANTHER" id="PTHR10663:SF388">
    <property type="entry name" value="GOLGI-SPECIFIC BREFELDIN A-RESISTANCE GUANINE NUCLEOTIDE EXCHANGE FACTOR 1"/>
    <property type="match status" value="1"/>
</dbReference>
<dbReference type="AlphaFoldDB" id="A0A674P7I3"/>
<dbReference type="OMA" id="SETIHEN"/>
<reference evidence="3" key="3">
    <citation type="submission" date="2025-09" db="UniProtKB">
        <authorList>
            <consortium name="Ensembl"/>
        </authorList>
    </citation>
    <scope>IDENTIFICATION</scope>
</reference>
<evidence type="ECO:0000313" key="4">
    <source>
        <dbReference type="Proteomes" id="UP000005226"/>
    </source>
</evidence>
<feature type="region of interest" description="Disordered" evidence="1">
    <location>
        <begin position="401"/>
        <end position="458"/>
    </location>
</feature>
<feature type="compositionally biased region" description="Gly residues" evidence="1">
    <location>
        <begin position="429"/>
        <end position="438"/>
    </location>
</feature>
<feature type="compositionally biased region" description="Polar residues" evidence="1">
    <location>
        <begin position="252"/>
        <end position="267"/>
    </location>
</feature>
<dbReference type="Ensembl" id="ENSTRUT00000083734.1">
    <property type="protein sequence ID" value="ENSTRUP00000081811.1"/>
    <property type="gene ID" value="ENSTRUG00000028262.1"/>
</dbReference>
<dbReference type="SUPFAM" id="SSF48371">
    <property type="entry name" value="ARM repeat"/>
    <property type="match status" value="1"/>
</dbReference>
<dbReference type="GeneTree" id="ENSGT00940000156925"/>
<sequence>MDSMLQLFRSELLPKAMVEVEDFLEPNGKISLQREETPSNRGESAVLSFVTWLSGAEQSGTRGPSTENQEAKQAAVLCIKQCDPEKLITESKFLQLESLQELMKALISVTPDEETNDEEDAAFCLEMLLRIVLENRDRVSCVWQTVRDHLYHLCVHATDSCFLVERAVVGLLRLAIRLLRREDISSQVLLSLRLLLMMKPHVLSRVSREVAYGLHELLKTNAANIHCTDDWYTLFSLLECIGGGVKPPASFQLASSTDNDTGAQSDSELPPHHVSEVNVDRGYTSDSEVYTEHSKARIPRSTTDVDVASSGWLVVGKDDLEMSKTSSGCHKPQLLHPLVNQYSLTLGQDLGQHDTKSLIKCVETLSFIVRDAAHVTPDNFELCVRAIRVFVEASLNGGYRNHDKKKSHKYDSSRSRLRKKMGSREKEAGGGNRRGGGRLTSQRPSRSHSDDEEDEGVPASYHTVSLQVSQDLLDLMHTLHTRAASIYSSWAEEQRHLGAAGRKIEADSQTLWTSCWCPLLQGIAWLCCDARRQVRMQALTYLQRALLVHDLQTLDAAEWESCFNKVLFPLLTKLLDNISPADVGGMEETRMRACTLLSKVFLQHLSPLLSLPTFAALWLTILDFMDKYMHAGSSDLLLEAIPESLKNMLLVMDTAGIFHSADSRTGFSDLWEITWERIVCFLPHLREELFKQTIIAGGRPSTRALPPPPRSPPQAPSPSASPPLPCPGPTMPLPPNQGSPPSSQSPLILQPLASPLQVGVAPMSLPIILNPALIEATSPVPLLPAARPISPSDEVN</sequence>
<evidence type="ECO:0000259" key="2">
    <source>
        <dbReference type="Pfam" id="PF23325"/>
    </source>
</evidence>
<proteinExistence type="predicted"/>
<feature type="region of interest" description="Disordered" evidence="1">
    <location>
        <begin position="252"/>
        <end position="278"/>
    </location>
</feature>
<feature type="compositionally biased region" description="Low complexity" evidence="1">
    <location>
        <begin position="739"/>
        <end position="748"/>
    </location>
</feature>
<feature type="compositionally biased region" description="Pro residues" evidence="1">
    <location>
        <begin position="705"/>
        <end position="738"/>
    </location>
</feature>
<evidence type="ECO:0000256" key="1">
    <source>
        <dbReference type="SAM" id="MobiDB-lite"/>
    </source>
</evidence>
<dbReference type="PANTHER" id="PTHR10663">
    <property type="entry name" value="GUANYL-NUCLEOTIDE EXCHANGE FACTOR"/>
    <property type="match status" value="1"/>
</dbReference>
<keyword evidence="4" id="KW-1185">Reference proteome</keyword>